<dbReference type="InterPro" id="IPR000674">
    <property type="entry name" value="Ald_Oxase/Xan_DH_a/b"/>
</dbReference>
<dbReference type="RefSeq" id="WP_265048370.1">
    <property type="nucleotide sequence ID" value="NZ_CP100390.1"/>
</dbReference>
<dbReference type="Gene3D" id="3.90.1170.50">
    <property type="entry name" value="Aldehyde oxidase/xanthine dehydrogenase, a/b hammerhead"/>
    <property type="match status" value="1"/>
</dbReference>
<dbReference type="SUPFAM" id="SSF56003">
    <property type="entry name" value="Molybdenum cofactor-binding domain"/>
    <property type="match status" value="2"/>
</dbReference>
<proteinExistence type="predicted"/>
<dbReference type="InterPro" id="IPR037165">
    <property type="entry name" value="AldOxase/xan_DH_Mopterin-bd_sf"/>
</dbReference>
<dbReference type="PANTHER" id="PTHR47495:SF2">
    <property type="entry name" value="ALDEHYDE DEHYDROGENASE"/>
    <property type="match status" value="1"/>
</dbReference>
<dbReference type="InterPro" id="IPR006311">
    <property type="entry name" value="TAT_signal"/>
</dbReference>
<dbReference type="Proteomes" id="UP001163739">
    <property type="component" value="Chromosome"/>
</dbReference>
<name>A0ABY6N4F4_9ALTE</name>
<dbReference type="Pfam" id="PF20256">
    <property type="entry name" value="MoCoBD_2"/>
    <property type="match status" value="2"/>
</dbReference>
<evidence type="ECO:0000259" key="1">
    <source>
        <dbReference type="SMART" id="SM01008"/>
    </source>
</evidence>
<dbReference type="Gene3D" id="3.30.365.10">
    <property type="entry name" value="Aldehyde oxidase/xanthine dehydrogenase, molybdopterin binding domain"/>
    <property type="match status" value="4"/>
</dbReference>
<reference evidence="2" key="1">
    <citation type="submission" date="2022-06" db="EMBL/GenBank/DDBJ databases">
        <title>Alkalimarinus sp. nov., isolated from gut of a Alitta virens.</title>
        <authorList>
            <person name="Yang A.I."/>
            <person name="Shin N.-R."/>
        </authorList>
    </citation>
    <scope>NUCLEOTIDE SEQUENCE</scope>
    <source>
        <strain evidence="2">A2M4</strain>
    </source>
</reference>
<accession>A0ABY6N4F4</accession>
<dbReference type="InterPro" id="IPR012368">
    <property type="entry name" value="OxRdtase_Mopterin-bd_su_IorB"/>
</dbReference>
<dbReference type="InterPro" id="IPR008274">
    <property type="entry name" value="AldOxase/xan_DH_MoCoBD1"/>
</dbReference>
<protein>
    <submittedName>
        <fullName evidence="2">Molybdopterin-dependent oxidoreductase</fullName>
    </submittedName>
</protein>
<dbReference type="InterPro" id="IPR052516">
    <property type="entry name" value="N-heterocyclic_Hydroxylase"/>
</dbReference>
<gene>
    <name evidence="2" type="ORF">NKI27_03805</name>
</gene>
<dbReference type="EMBL" id="CP100390">
    <property type="protein sequence ID" value="UZE96885.1"/>
    <property type="molecule type" value="Genomic_DNA"/>
</dbReference>
<keyword evidence="3" id="KW-1185">Reference proteome</keyword>
<feature type="domain" description="Aldehyde oxidase/xanthine dehydrogenase a/b hammerhead" evidence="1">
    <location>
        <begin position="214"/>
        <end position="292"/>
    </location>
</feature>
<dbReference type="PIRSF" id="PIRSF036389">
    <property type="entry name" value="IOR_B"/>
    <property type="match status" value="1"/>
</dbReference>
<evidence type="ECO:0000313" key="3">
    <source>
        <dbReference type="Proteomes" id="UP001163739"/>
    </source>
</evidence>
<organism evidence="2 3">
    <name type="scientific">Alkalimarinus alittae</name>
    <dbReference type="NCBI Taxonomy" id="2961619"/>
    <lineage>
        <taxon>Bacteria</taxon>
        <taxon>Pseudomonadati</taxon>
        <taxon>Pseudomonadota</taxon>
        <taxon>Gammaproteobacteria</taxon>
        <taxon>Alteromonadales</taxon>
        <taxon>Alteromonadaceae</taxon>
        <taxon>Alkalimarinus</taxon>
    </lineage>
</organism>
<evidence type="ECO:0000313" key="2">
    <source>
        <dbReference type="EMBL" id="UZE96885.1"/>
    </source>
</evidence>
<dbReference type="InterPro" id="IPR046867">
    <property type="entry name" value="AldOxase/xan_DH_MoCoBD2"/>
</dbReference>
<dbReference type="PANTHER" id="PTHR47495">
    <property type="entry name" value="ALDEHYDE DEHYDROGENASE"/>
    <property type="match status" value="1"/>
</dbReference>
<dbReference type="Pfam" id="PF02738">
    <property type="entry name" value="MoCoBD_1"/>
    <property type="match status" value="1"/>
</dbReference>
<dbReference type="SMART" id="SM01008">
    <property type="entry name" value="Ald_Xan_dh_C"/>
    <property type="match status" value="1"/>
</dbReference>
<sequence>MSNQTNNVNISRRQFLKASVTATGGLSLSAFLPGCAAVSNKGLSDDNSWVANAWLEITPDSKLIFTLDRVEMGQGTTTGLTTLLAEELDIEPDTITVIYASVANEYRNPEYGLQMTGGSNSLSTSWGQIREAGATAREMLVAAAAEVYGVSVEACQAHDGYVTLLGTNKRLSYGELAALAASQSIPSNPRLKPASDFRFIGKQNKRLDIAGKVNGTTAYGIDTEVEGMAYAVISRCPVVGGKVKQFDATKALESKGVISVFEVYNGVAVVAEQYWQARKAQSKLDIEWDEGSLAKLSSDDMFQTFKQRALDDEGKCVRDEGDFGDAVESASRVFEAEYQTPLLAHATLEPMNCVVEVTDNRATVWAPTQAPDLARIAVARVTELSPSDVDVNVTAIGGGFGRRLTQDFIEEAAAVAVQAKRPIKLMWSREEDTQHDWYRPATYHKLKATFDGAGAVTGWDHQIVAPKLLDWYIRDAAPAQYPWAPKFMYGMLGSIGLAMQGIAVPNDTTAIEGAIDVPYEIANLQVRHTHADIGVPVSFWRSVGHSQNAFYVESFIDELAHETATDPFLFRQSLLKNQPRQRQVLELAAKQSGWGKPLPKGRFRGISVHKSFKSYAAQVVELSVEHGRINIHRVVCAIDCGIVVNPDIVKAQMEGGIIFALTAALYGEITLKDGRVEQSNFDDYQLLRMNETPDIDVHIVDSNESPTGVGEPGVPPLAPAVANAVFAATGQRLRSLPLRLA</sequence>
<dbReference type="PROSITE" id="PS51318">
    <property type="entry name" value="TAT"/>
    <property type="match status" value="1"/>
</dbReference>